<dbReference type="AlphaFoldDB" id="A0A447N392"/>
<gene>
    <name evidence="1" type="primary">yhdA_2</name>
    <name evidence="1" type="ORF">NCTC129_03955</name>
</gene>
<evidence type="ECO:0000313" key="2">
    <source>
        <dbReference type="Proteomes" id="UP000282086"/>
    </source>
</evidence>
<proteinExistence type="predicted"/>
<reference evidence="1 2" key="1">
    <citation type="submission" date="2018-12" db="EMBL/GenBank/DDBJ databases">
        <authorList>
            <consortium name="Pathogen Informatics"/>
        </authorList>
    </citation>
    <scope>NUCLEOTIDE SEQUENCE [LARGE SCALE GENOMIC DNA]</scope>
    <source>
        <strain evidence="1 2">NCTC129</strain>
    </source>
</reference>
<evidence type="ECO:0000313" key="1">
    <source>
        <dbReference type="EMBL" id="VDZ97722.1"/>
    </source>
</evidence>
<protein>
    <submittedName>
        <fullName evidence="1">Lipoprotein</fullName>
    </submittedName>
</protein>
<organism evidence="1 2">
    <name type="scientific">Salmonella enterica I</name>
    <dbReference type="NCBI Taxonomy" id="59201"/>
    <lineage>
        <taxon>Bacteria</taxon>
        <taxon>Pseudomonadati</taxon>
        <taxon>Pseudomonadota</taxon>
        <taxon>Gammaproteobacteria</taxon>
        <taxon>Enterobacterales</taxon>
        <taxon>Enterobacteriaceae</taxon>
        <taxon>Salmonella</taxon>
    </lineage>
</organism>
<dbReference type="EMBL" id="LR134140">
    <property type="protein sequence ID" value="VDZ97722.1"/>
    <property type="molecule type" value="Genomic_DNA"/>
</dbReference>
<dbReference type="Proteomes" id="UP000282086">
    <property type="component" value="Chromosome"/>
</dbReference>
<keyword evidence="1" id="KW-0449">Lipoprotein</keyword>
<accession>A0A447N392</accession>
<sequence length="46" mass="5240">MCRIYDGKEEVSSAEYMPMVLQFGLSEEYDRLQISRLITLLGLLAG</sequence>
<name>A0A447N392_SALET</name>